<dbReference type="SMART" id="SM00125">
    <property type="entry name" value="IL1"/>
    <property type="match status" value="1"/>
</dbReference>
<evidence type="ECO:0000313" key="15">
    <source>
        <dbReference type="Ensembl" id="ENSOANP00000016712.2"/>
    </source>
</evidence>
<dbReference type="InterPro" id="IPR000975">
    <property type="entry name" value="IL-1_fam"/>
</dbReference>
<dbReference type="GO" id="GO:0005615">
    <property type="term" value="C:extracellular space"/>
    <property type="evidence" value="ECO:0000318"/>
    <property type="project" value="GO_Central"/>
</dbReference>
<dbReference type="GO" id="GO:0005764">
    <property type="term" value="C:lysosome"/>
    <property type="evidence" value="ECO:0007669"/>
    <property type="project" value="UniProtKB-SubCell"/>
</dbReference>
<dbReference type="OMA" id="QKCLVMS"/>
<dbReference type="PROSITE" id="PS00253">
    <property type="entry name" value="INTERLEUKIN_1"/>
    <property type="match status" value="1"/>
</dbReference>
<accession>F6U6X6</accession>
<evidence type="ECO:0000256" key="1">
    <source>
        <dbReference type="ARBA" id="ARBA00004371"/>
    </source>
</evidence>
<feature type="domain" description="Interleukin-1 propeptide" evidence="14">
    <location>
        <begin position="31"/>
        <end position="147"/>
    </location>
</feature>
<gene>
    <name evidence="12" type="primary">IL1B</name>
    <name evidence="15" type="synonym">LOC103165286</name>
</gene>
<dbReference type="PANTHER" id="PTHR10078">
    <property type="entry name" value="INTERLEUKIN-1 FAMILY MEMBER"/>
    <property type="match status" value="1"/>
</dbReference>
<dbReference type="PRINTS" id="PR01357">
    <property type="entry name" value="INTRLEUKN1AB"/>
</dbReference>
<proteinExistence type="inferred from homology"/>
<keyword evidence="4 12" id="KW-0963">Cytoplasm</keyword>
<comment type="subunit">
    <text evidence="12">Monomer. Interacts with MEFV.</text>
</comment>
<dbReference type="GeneTree" id="ENSGT00950000182943"/>
<dbReference type="GO" id="GO:0005125">
    <property type="term" value="F:cytokine activity"/>
    <property type="evidence" value="ECO:0000318"/>
    <property type="project" value="GO_Central"/>
</dbReference>
<keyword evidence="6 11" id="KW-0964">Secreted</keyword>
<keyword evidence="8 11" id="KW-0395">Inflammatory response</keyword>
<dbReference type="Gene3D" id="2.80.10.50">
    <property type="match status" value="1"/>
</dbReference>
<sequence length="320" mass="36241">MPAYGEQDSSREVEETDDKKTKRQPGLESTMARVPDQSRDLMECYSGDGEDQFYEVDGPSQIKSGFQDLKARTCQETRIHKEDKCSPCQMGIELKVTELPSSHGFRKAVVLVVAVERIKRQAVSYNTSFMDRDLMDIFTSIFKEEPISCSTWEQTLVTDSLYHYLRCQEVTIWDEEHKSFTLNTMANPCELRALHLIGANATQEVKLNMNFYYKTERLAGPTVKQPVTLGIKGGNPGNLYLSCVKKGGKPTLQLEVVNKSDLLGKNQERFIFNKSTEGTSTTFESAAYPDWYISTSREEDEPVFLGASKGEEAITNFFLH</sequence>
<comment type="similarity">
    <text evidence="3 11">Belongs to the IL-1 family.</text>
</comment>
<evidence type="ECO:0000256" key="7">
    <source>
        <dbReference type="ARBA" id="ARBA00022620"/>
    </source>
</evidence>
<evidence type="ECO:0000256" key="6">
    <source>
        <dbReference type="ARBA" id="ARBA00022525"/>
    </source>
</evidence>
<evidence type="ECO:0000256" key="3">
    <source>
        <dbReference type="ARBA" id="ARBA00010448"/>
    </source>
</evidence>
<evidence type="ECO:0000256" key="11">
    <source>
        <dbReference type="RuleBase" id="RU003753"/>
    </source>
</evidence>
<dbReference type="InterPro" id="IPR008996">
    <property type="entry name" value="IL1/FGF"/>
</dbReference>
<keyword evidence="16" id="KW-1185">Reference proteome</keyword>
<evidence type="ECO:0000256" key="9">
    <source>
        <dbReference type="ARBA" id="ARBA00023228"/>
    </source>
</evidence>
<dbReference type="GO" id="GO:0043123">
    <property type="term" value="P:positive regulation of canonical NF-kappaB signal transduction"/>
    <property type="evidence" value="ECO:0000318"/>
    <property type="project" value="GO_Central"/>
</dbReference>
<dbReference type="PRINTS" id="PR00264">
    <property type="entry name" value="INTERLEUKIN1"/>
</dbReference>
<dbReference type="GO" id="GO:0019221">
    <property type="term" value="P:cytokine-mediated signaling pathway"/>
    <property type="evidence" value="ECO:0000318"/>
    <property type="project" value="GO_Central"/>
</dbReference>
<evidence type="ECO:0000256" key="5">
    <source>
        <dbReference type="ARBA" id="ARBA00022514"/>
    </source>
</evidence>
<dbReference type="Pfam" id="PF02394">
    <property type="entry name" value="IL1_propep"/>
    <property type="match status" value="1"/>
</dbReference>
<dbReference type="GO" id="GO:0033092">
    <property type="term" value="P:positive regulation of immature T cell proliferation in thymus"/>
    <property type="evidence" value="ECO:0000318"/>
    <property type="project" value="GO_Central"/>
</dbReference>
<dbReference type="GO" id="GO:0005149">
    <property type="term" value="F:interleukin-1 receptor binding"/>
    <property type="evidence" value="ECO:0007669"/>
    <property type="project" value="UniProtKB-UniRule"/>
</dbReference>
<evidence type="ECO:0000256" key="2">
    <source>
        <dbReference type="ARBA" id="ARBA00004550"/>
    </source>
</evidence>
<keyword evidence="10 11" id="KW-0497">Mitogen</keyword>
<dbReference type="Bgee" id="ENSOANG00000010546">
    <property type="expression patterns" value="Expressed in ovary and 6 other cell types or tissues"/>
</dbReference>
<dbReference type="InParanoid" id="F6U6X6"/>
<dbReference type="RefSeq" id="XP_007654950.1">
    <property type="nucleotide sequence ID" value="XM_007656760.1"/>
</dbReference>
<keyword evidence="9 12" id="KW-0458">Lysosome</keyword>
<dbReference type="KEGG" id="oaa:103165286"/>
<keyword evidence="5 11" id="KW-0202">Cytokine</keyword>
<dbReference type="GO" id="GO:0006954">
    <property type="term" value="P:inflammatory response"/>
    <property type="evidence" value="ECO:0000318"/>
    <property type="project" value="GO_Central"/>
</dbReference>
<dbReference type="AlphaFoldDB" id="F6U6X6"/>
<dbReference type="OrthoDB" id="9449069at2759"/>
<evidence type="ECO:0000259" key="14">
    <source>
        <dbReference type="Pfam" id="PF02394"/>
    </source>
</evidence>
<protein>
    <recommendedName>
        <fullName evidence="11 12">Multifunctional fusion protein</fullName>
    </recommendedName>
    <domain>
        <recommendedName>
            <fullName evidence="11">Interleukin-1</fullName>
        </recommendedName>
    </domain>
    <domain>
        <recommendedName>
            <fullName evidence="12">Interleukin-1 beta</fullName>
        </recommendedName>
    </domain>
</protein>
<comment type="miscellaneous">
    <text evidence="12">IL1B production occurs in 2 steps, each being controlled by different stimuli. First, inflammatory signals, such as LPS, stimulate the synthesis and promote the accumulation of cytosolic stores of pro-IL1B (priming). Then additional signals are required for inflammasome assembly, leading to CASP1 activation, pro-IL1B processing and eventually secretion of the active cytokine. IL1B processing and secretion are temporarily associated.</text>
</comment>
<reference evidence="15 16" key="1">
    <citation type="journal article" date="2008" name="Nature">
        <title>Genome analysis of the platypus reveals unique signatures of evolution.</title>
        <authorList>
            <person name="Warren W.C."/>
            <person name="Hillier L.W."/>
            <person name="Marshall Graves J.A."/>
            <person name="Birney E."/>
            <person name="Ponting C.P."/>
            <person name="Grutzner F."/>
            <person name="Belov K."/>
            <person name="Miller W."/>
            <person name="Clarke L."/>
            <person name="Chinwalla A.T."/>
            <person name="Yang S.P."/>
            <person name="Heger A."/>
            <person name="Locke D.P."/>
            <person name="Miethke P."/>
            <person name="Waters P.D."/>
            <person name="Veyrunes F."/>
            <person name="Fulton L."/>
            <person name="Fulton B."/>
            <person name="Graves T."/>
            <person name="Wallis J."/>
            <person name="Puente X.S."/>
            <person name="Lopez-Otin C."/>
            <person name="Ordonez G.R."/>
            <person name="Eichler E.E."/>
            <person name="Chen L."/>
            <person name="Cheng Z."/>
            <person name="Deakin J.E."/>
            <person name="Alsop A."/>
            <person name="Thompson K."/>
            <person name="Kirby P."/>
            <person name="Papenfuss A.T."/>
            <person name="Wakefield M.J."/>
            <person name="Olender T."/>
            <person name="Lancet D."/>
            <person name="Huttley G.A."/>
            <person name="Smit A.F."/>
            <person name="Pask A."/>
            <person name="Temple-Smith P."/>
            <person name="Batzer M.A."/>
            <person name="Walker J.A."/>
            <person name="Konkel M.K."/>
            <person name="Harris R.S."/>
            <person name="Whittington C.M."/>
            <person name="Wong E.S."/>
            <person name="Gemmell N.J."/>
            <person name="Buschiazzo E."/>
            <person name="Vargas Jentzsch I.M."/>
            <person name="Merkel A."/>
            <person name="Schmitz J."/>
            <person name="Zemann A."/>
            <person name="Churakov G."/>
            <person name="Kriegs J.O."/>
            <person name="Brosius J."/>
            <person name="Murchison E.P."/>
            <person name="Sachidanandam R."/>
            <person name="Smith C."/>
            <person name="Hannon G.J."/>
            <person name="Tsend-Ayush E."/>
            <person name="McMillan D."/>
            <person name="Attenborough R."/>
            <person name="Rens W."/>
            <person name="Ferguson-Smith M."/>
            <person name="Lefevre C.M."/>
            <person name="Sharp J.A."/>
            <person name="Nicholas K.R."/>
            <person name="Ray D.A."/>
            <person name="Kube M."/>
            <person name="Reinhardt R."/>
            <person name="Pringle T.H."/>
            <person name="Taylor J."/>
            <person name="Jones R.C."/>
            <person name="Nixon B."/>
            <person name="Dacheux J.L."/>
            <person name="Niwa H."/>
            <person name="Sekita Y."/>
            <person name="Huang X."/>
            <person name="Stark A."/>
            <person name="Kheradpour P."/>
            <person name="Kellis M."/>
            <person name="Flicek P."/>
            <person name="Chen Y."/>
            <person name="Webber C."/>
            <person name="Hardison R."/>
            <person name="Nelson J."/>
            <person name="Hallsworth-Pepin K."/>
            <person name="Delehaunty K."/>
            <person name="Markovic C."/>
            <person name="Minx P."/>
            <person name="Feng Y."/>
            <person name="Kremitzki C."/>
            <person name="Mitreva M."/>
            <person name="Glasscock J."/>
            <person name="Wylie T."/>
            <person name="Wohldmann P."/>
            <person name="Thiru P."/>
            <person name="Nhan M.N."/>
            <person name="Pohl C.S."/>
            <person name="Smith S.M."/>
            <person name="Hou S."/>
            <person name="Nefedov M."/>
            <person name="de Jong P.J."/>
            <person name="Renfree M.B."/>
            <person name="Mardis E.R."/>
            <person name="Wilson R.K."/>
        </authorList>
    </citation>
    <scope>NUCLEOTIDE SEQUENCE [LARGE SCALE GENOMIC DNA]</scope>
    <source>
        <strain evidence="15 16">Glennie</strain>
    </source>
</reference>
<dbReference type="GO" id="GO:0005829">
    <property type="term" value="C:cytosol"/>
    <property type="evidence" value="ECO:0007669"/>
    <property type="project" value="UniProtKB-SubCell"/>
</dbReference>
<dbReference type="Pfam" id="PF00340">
    <property type="entry name" value="IL1"/>
    <property type="match status" value="1"/>
</dbReference>
<evidence type="ECO:0000256" key="8">
    <source>
        <dbReference type="ARBA" id="ARBA00023198"/>
    </source>
</evidence>
<comment type="function">
    <text evidence="12">Potent pro-inflammatory cytokine. Initially discovered as the major endogenous pyrogen, induces prostaglandin synthesis, neutrophil influx and activation, T-cell activation and cytokine production, B-cell activation and antibody production, and fibroblast proliferation and collagen production. Promotes Th17 differentiation of T-cells. Synergizes with IL12/interleukin-12 to induce IFNG synthesis from T-helper 1 (Th1) cells. Plays a role in angiogenesis by inducing VEGF production synergistically with TNF and IL6. Involved in transduction of inflammation downstream of pyroptosis: its mature form is specifically released in the extracellular milieu by passing through the gasdermin-D (GSDMD) pore.</text>
</comment>
<dbReference type="FunCoup" id="F6U6X6">
    <property type="interactions" value="817"/>
</dbReference>
<organism evidence="15 16">
    <name type="scientific">Ornithorhynchus anatinus</name>
    <name type="common">Duckbill platypus</name>
    <dbReference type="NCBI Taxonomy" id="9258"/>
    <lineage>
        <taxon>Eukaryota</taxon>
        <taxon>Metazoa</taxon>
        <taxon>Chordata</taxon>
        <taxon>Craniata</taxon>
        <taxon>Vertebrata</taxon>
        <taxon>Euteleostomi</taxon>
        <taxon>Mammalia</taxon>
        <taxon>Monotremata</taxon>
        <taxon>Ornithorhynchidae</taxon>
        <taxon>Ornithorhynchus</taxon>
    </lineage>
</organism>
<evidence type="ECO:0000256" key="13">
    <source>
        <dbReference type="SAM" id="MobiDB-lite"/>
    </source>
</evidence>
<keyword evidence="7 11" id="KW-0666">Pyrogen</keyword>
<evidence type="ECO:0000256" key="10">
    <source>
        <dbReference type="ARBA" id="ARBA00023246"/>
    </source>
</evidence>
<dbReference type="GO" id="GO:0071222">
    <property type="term" value="P:cellular response to lipopolysaccharide"/>
    <property type="evidence" value="ECO:0000318"/>
    <property type="project" value="GO_Central"/>
</dbReference>
<reference evidence="15" key="3">
    <citation type="submission" date="2025-09" db="UniProtKB">
        <authorList>
            <consortium name="Ensembl"/>
        </authorList>
    </citation>
    <scope>IDENTIFICATION</scope>
    <source>
        <strain evidence="15">Glennie</strain>
    </source>
</reference>
<feature type="region of interest" description="Disordered" evidence="13">
    <location>
        <begin position="1"/>
        <end position="41"/>
    </location>
</feature>
<dbReference type="GO" id="GO:0001660">
    <property type="term" value="P:fever generation"/>
    <property type="evidence" value="ECO:0007669"/>
    <property type="project" value="UniProtKB-UniRule"/>
</dbReference>
<dbReference type="GO" id="GO:0070372">
    <property type="term" value="P:regulation of ERK1 and ERK2 cascade"/>
    <property type="evidence" value="ECO:0000318"/>
    <property type="project" value="GO_Central"/>
</dbReference>
<dbReference type="CDD" id="cd23296">
    <property type="entry name" value="beta-trefoil_IL1B"/>
    <property type="match status" value="1"/>
</dbReference>
<dbReference type="Ensembl" id="ENSOANT00000016715.3">
    <property type="protein sequence ID" value="ENSOANP00000016712.2"/>
    <property type="gene ID" value="ENSOANG00000010546.4"/>
</dbReference>
<dbReference type="GO" id="GO:0006955">
    <property type="term" value="P:immune response"/>
    <property type="evidence" value="ECO:0000318"/>
    <property type="project" value="GO_Central"/>
</dbReference>
<evidence type="ECO:0000256" key="4">
    <source>
        <dbReference type="ARBA" id="ARBA00022490"/>
    </source>
</evidence>
<dbReference type="PANTHER" id="PTHR10078:SF30">
    <property type="entry name" value="INTERLEUKIN-1 BETA"/>
    <property type="match status" value="1"/>
</dbReference>
<dbReference type="FunFam" id="2.80.10.50:FF:000027">
    <property type="entry name" value="Interleukin-1 beta"/>
    <property type="match status" value="1"/>
</dbReference>
<evidence type="ECO:0000256" key="12">
    <source>
        <dbReference type="RuleBase" id="RU364119"/>
    </source>
</evidence>
<dbReference type="InterPro" id="IPR003502">
    <property type="entry name" value="IL-1_propep"/>
</dbReference>
<dbReference type="Proteomes" id="UP000002279">
    <property type="component" value="Chromosome 11"/>
</dbReference>
<dbReference type="GO" id="GO:0051781">
    <property type="term" value="P:positive regulation of cell division"/>
    <property type="evidence" value="ECO:0007669"/>
    <property type="project" value="UniProtKB-KW"/>
</dbReference>
<comment type="subcellular location">
    <subcellularLocation>
        <location evidence="12">Cytoplasm</location>
        <location evidence="12">Cytosol</location>
    </subcellularLocation>
    <subcellularLocation>
        <location evidence="12">Secreted</location>
    </subcellularLocation>
    <subcellularLocation>
        <location evidence="1 12">Lysosome</location>
    </subcellularLocation>
    <subcellularLocation>
        <location evidence="2 12">Secreted</location>
        <location evidence="2 12">Extracellular exosome</location>
    </subcellularLocation>
    <text evidence="12">The precursor is cytosolic. In response to inflammasome-activating signals, such as ATP for NLRP3 inflammasome or bacterial flagellin for NLRC4 inflammasome, cleaved and secreted. Mature form is secreted and released in the extracellular milieu by passing through the gasdermin-D (GSDMD) pore. In contrast, the precursor form is not released, due to the presence of an acidic region that is proteolytically removed by CASP1 during maturation. The secretion is dependent on protein unfolding and facilitated by the cargo receptor TMED10.</text>
</comment>
<evidence type="ECO:0000313" key="16">
    <source>
        <dbReference type="Proteomes" id="UP000002279"/>
    </source>
</evidence>
<dbReference type="GeneID" id="103165286"/>
<name>F6U6X6_ORNAN</name>
<feature type="compositionally biased region" description="Basic and acidic residues" evidence="13">
    <location>
        <begin position="8"/>
        <end position="20"/>
    </location>
</feature>
<reference evidence="15" key="2">
    <citation type="submission" date="2025-08" db="UniProtKB">
        <authorList>
            <consortium name="Ensembl"/>
        </authorList>
    </citation>
    <scope>IDENTIFICATION</scope>
    <source>
        <strain evidence="15">Glennie</strain>
    </source>
</reference>
<dbReference type="SUPFAM" id="SSF50353">
    <property type="entry name" value="Cytokine"/>
    <property type="match status" value="1"/>
</dbReference>
<dbReference type="InterPro" id="IPR020877">
    <property type="entry name" value="IL-1_CS"/>
</dbReference>